<dbReference type="AlphaFoldDB" id="A0A511YSI7"/>
<keyword evidence="2" id="KW-1185">Reference proteome</keyword>
<dbReference type="EMBL" id="BJYJ01000050">
    <property type="protein sequence ID" value="GEN78149.1"/>
    <property type="molecule type" value="Genomic_DNA"/>
</dbReference>
<gene>
    <name evidence="1" type="ORF">CHA01nite_38890</name>
</gene>
<organism evidence="1 2">
    <name type="scientific">Chryseobacterium hagamense</name>
    <dbReference type="NCBI Taxonomy" id="395935"/>
    <lineage>
        <taxon>Bacteria</taxon>
        <taxon>Pseudomonadati</taxon>
        <taxon>Bacteroidota</taxon>
        <taxon>Flavobacteriia</taxon>
        <taxon>Flavobacteriales</taxon>
        <taxon>Weeksellaceae</taxon>
        <taxon>Chryseobacterium group</taxon>
        <taxon>Chryseobacterium</taxon>
    </lineage>
</organism>
<evidence type="ECO:0000313" key="1">
    <source>
        <dbReference type="EMBL" id="GEN78149.1"/>
    </source>
</evidence>
<comment type="caution">
    <text evidence="1">The sequence shown here is derived from an EMBL/GenBank/DDBJ whole genome shotgun (WGS) entry which is preliminary data.</text>
</comment>
<sequence>MVGLGTAMDLEDYIKAYENGTLGKNLTRYWYPDEDRFDYK</sequence>
<reference evidence="1 2" key="1">
    <citation type="submission" date="2019-07" db="EMBL/GenBank/DDBJ databases">
        <title>Whole genome shotgun sequence of Chryseobacterium hagamense NBRC 105253.</title>
        <authorList>
            <person name="Hosoyama A."/>
            <person name="Uohara A."/>
            <person name="Ohji S."/>
            <person name="Ichikawa N."/>
        </authorList>
    </citation>
    <scope>NUCLEOTIDE SEQUENCE [LARGE SCALE GENOMIC DNA]</scope>
    <source>
        <strain evidence="1 2">NBRC 105253</strain>
    </source>
</reference>
<name>A0A511YSI7_9FLAO</name>
<evidence type="ECO:0000313" key="2">
    <source>
        <dbReference type="Proteomes" id="UP000321863"/>
    </source>
</evidence>
<accession>A0A511YSI7</accession>
<dbReference type="Proteomes" id="UP000321863">
    <property type="component" value="Unassembled WGS sequence"/>
</dbReference>
<protein>
    <submittedName>
        <fullName evidence="1">Uncharacterized protein</fullName>
    </submittedName>
</protein>
<proteinExistence type="predicted"/>